<evidence type="ECO:0000313" key="2">
    <source>
        <dbReference type="Proteomes" id="UP000289738"/>
    </source>
</evidence>
<organism evidence="1 2">
    <name type="scientific">Arachis hypogaea</name>
    <name type="common">Peanut</name>
    <dbReference type="NCBI Taxonomy" id="3818"/>
    <lineage>
        <taxon>Eukaryota</taxon>
        <taxon>Viridiplantae</taxon>
        <taxon>Streptophyta</taxon>
        <taxon>Embryophyta</taxon>
        <taxon>Tracheophyta</taxon>
        <taxon>Spermatophyta</taxon>
        <taxon>Magnoliopsida</taxon>
        <taxon>eudicotyledons</taxon>
        <taxon>Gunneridae</taxon>
        <taxon>Pentapetalae</taxon>
        <taxon>rosids</taxon>
        <taxon>fabids</taxon>
        <taxon>Fabales</taxon>
        <taxon>Fabaceae</taxon>
        <taxon>Papilionoideae</taxon>
        <taxon>50 kb inversion clade</taxon>
        <taxon>dalbergioids sensu lato</taxon>
        <taxon>Dalbergieae</taxon>
        <taxon>Pterocarpus clade</taxon>
        <taxon>Arachis</taxon>
    </lineage>
</organism>
<proteinExistence type="predicted"/>
<evidence type="ECO:0000313" key="1">
    <source>
        <dbReference type="EMBL" id="RYR35225.1"/>
    </source>
</evidence>
<sequence length="193" mass="21496">MGKGLLYQQQHYGDNGMWMDTQAQQQQSYAFHEESWGGGSDNGYHKNHFPSSGMPMKPHGAFPAMDYHGGGASRPGFFGGAKKHGFGDTHHHNMFSHGGGGHKFNPHGGHHGGYYSEETEYEEAAYSEEHHGGGGSMQMHKMDEHRNNWNNHGHGFNNHGSPYYQNHHMNMDGWNPHHHGGGSYKADWTAKGV</sequence>
<dbReference type="Gramene" id="arahy.Tifrunner.gnm2.ann2.Ah10g101100.1">
    <property type="protein sequence ID" value="arahy.Tifrunner.gnm2.ann2.Ah10g101100.1-CDS-1"/>
    <property type="gene ID" value="arahy.Tifrunner.gnm2.ann2.Ah10g101100"/>
</dbReference>
<gene>
    <name evidence="1" type="ORF">Ahy_A10g050368</name>
</gene>
<dbReference type="AlphaFoldDB" id="A0A445B966"/>
<dbReference type="OrthoDB" id="1432271at2759"/>
<comment type="caution">
    <text evidence="1">The sequence shown here is derived from an EMBL/GenBank/DDBJ whole genome shotgun (WGS) entry which is preliminary data.</text>
</comment>
<keyword evidence="2" id="KW-1185">Reference proteome</keyword>
<reference evidence="1 2" key="1">
    <citation type="submission" date="2019-01" db="EMBL/GenBank/DDBJ databases">
        <title>Sequencing of cultivated peanut Arachis hypogaea provides insights into genome evolution and oil improvement.</title>
        <authorList>
            <person name="Chen X."/>
        </authorList>
    </citation>
    <scope>NUCLEOTIDE SEQUENCE [LARGE SCALE GENOMIC DNA]</scope>
    <source>
        <strain evidence="2">cv. Fuhuasheng</strain>
        <tissue evidence="1">Leaves</tissue>
    </source>
</reference>
<name>A0A445B966_ARAHY</name>
<dbReference type="Proteomes" id="UP000289738">
    <property type="component" value="Chromosome A10"/>
</dbReference>
<accession>A0A445B966</accession>
<protein>
    <submittedName>
        <fullName evidence="1">Uncharacterized protein</fullName>
    </submittedName>
</protein>
<dbReference type="EMBL" id="SDMP01000010">
    <property type="protein sequence ID" value="RYR35225.1"/>
    <property type="molecule type" value="Genomic_DNA"/>
</dbReference>